<evidence type="ECO:0000256" key="7">
    <source>
        <dbReference type="ARBA" id="ARBA00022989"/>
    </source>
</evidence>
<dbReference type="GO" id="GO:0051724">
    <property type="term" value="F:NAD transmembrane transporter activity"/>
    <property type="evidence" value="ECO:0007669"/>
    <property type="project" value="TreeGrafter"/>
</dbReference>
<keyword evidence="5" id="KW-0677">Repeat</keyword>
<dbReference type="WBParaSite" id="maker-uti_cns_0001991-snap-gene-0.4-mRNA-1">
    <property type="protein sequence ID" value="maker-uti_cns_0001991-snap-gene-0.4-mRNA-1"/>
    <property type="gene ID" value="maker-uti_cns_0001991-snap-gene-0.4"/>
</dbReference>
<dbReference type="InterPro" id="IPR023395">
    <property type="entry name" value="MCP_dom_sf"/>
</dbReference>
<evidence type="ECO:0000313" key="13">
    <source>
        <dbReference type="WBParaSite" id="maker-uti_cns_0001991-snap-gene-0.4-mRNA-1"/>
    </source>
</evidence>
<feature type="repeat" description="Solcar" evidence="10">
    <location>
        <begin position="20"/>
        <end position="100"/>
    </location>
</feature>
<protein>
    <submittedName>
        <fullName evidence="13 14">Solute carrier family 25 member 51</fullName>
    </submittedName>
</protein>
<organism evidence="12 14">
    <name type="scientific">Macrostomum lignano</name>
    <dbReference type="NCBI Taxonomy" id="282301"/>
    <lineage>
        <taxon>Eukaryota</taxon>
        <taxon>Metazoa</taxon>
        <taxon>Spiralia</taxon>
        <taxon>Lophotrochozoa</taxon>
        <taxon>Platyhelminthes</taxon>
        <taxon>Rhabditophora</taxon>
        <taxon>Macrostomorpha</taxon>
        <taxon>Macrostomida</taxon>
        <taxon>Macrostomidae</taxon>
        <taxon>Macrostomum</taxon>
    </lineage>
</organism>
<feature type="repeat" description="Solcar" evidence="10">
    <location>
        <begin position="199"/>
        <end position="286"/>
    </location>
</feature>
<evidence type="ECO:0000256" key="6">
    <source>
        <dbReference type="ARBA" id="ARBA00022792"/>
    </source>
</evidence>
<evidence type="ECO:0000256" key="8">
    <source>
        <dbReference type="ARBA" id="ARBA00023128"/>
    </source>
</evidence>
<dbReference type="PROSITE" id="PS50920">
    <property type="entry name" value="SOLCAR"/>
    <property type="match status" value="3"/>
</dbReference>
<keyword evidence="7" id="KW-1133">Transmembrane helix</keyword>
<sequence length="288" mass="32358">MVSTNAIPAGAATAGGQNHHKARLEFVAGGLSGVTNVIVGFPLHKIIFRQQLWNISFRNAADQVIRKEFLSLYRGVLPPLLQRICNLSLLFGCYAKFSTELTLLAPRWNAEVCSALAAFMAGSCEASLMPLERVQTLLQDQRYQATYRNTFHAFGQLYRQHGLTEWYRGLTPILYRNGFSSVLYFLLKAHMERRATGMPGPVRDFTNGALLGALLSTFNYPFNVAKTHMQKTVGGPYTSFVTCLRLEYISRGRSVRQIYRGALPNCFRSMLSWGVVTASYEFFSHYLA</sequence>
<dbReference type="AlphaFoldDB" id="A0A1I8GJ35"/>
<proteinExistence type="inferred from homology"/>
<evidence type="ECO:0000256" key="3">
    <source>
        <dbReference type="ARBA" id="ARBA00022448"/>
    </source>
</evidence>
<name>A0A1I8GJ35_9PLAT</name>
<comment type="similarity">
    <text evidence="2 11">Belongs to the mitochondrial carrier (TC 2.A.29) family.</text>
</comment>
<keyword evidence="12" id="KW-1185">Reference proteome</keyword>
<comment type="subcellular location">
    <subcellularLocation>
        <location evidence="1">Mitochondrion inner membrane</location>
        <topology evidence="1">Multi-pass membrane protein</topology>
    </subcellularLocation>
</comment>
<dbReference type="Proteomes" id="UP000095280">
    <property type="component" value="Unplaced"/>
</dbReference>
<dbReference type="OrthoDB" id="2139348at2759"/>
<dbReference type="WBParaSite" id="maker-uti_cns_0002034-snap-gene-0.6-mRNA-1">
    <property type="protein sequence ID" value="maker-uti_cns_0002034-snap-gene-0.6-mRNA-1"/>
    <property type="gene ID" value="maker-uti_cns_0002034-snap-gene-0.6"/>
</dbReference>
<dbReference type="InterPro" id="IPR052465">
    <property type="entry name" value="Mito_NAD+_Carrier"/>
</dbReference>
<keyword evidence="9 10" id="KW-0472">Membrane</keyword>
<reference evidence="13 14" key="1">
    <citation type="submission" date="2016-11" db="UniProtKB">
        <authorList>
            <consortium name="WormBaseParasite"/>
        </authorList>
    </citation>
    <scope>IDENTIFICATION</scope>
</reference>
<keyword evidence="3 11" id="KW-0813">Transport</keyword>
<dbReference type="InterPro" id="IPR018108">
    <property type="entry name" value="MCP_transmembrane"/>
</dbReference>
<dbReference type="PANTHER" id="PTHR46131:SF1">
    <property type="entry name" value="SD08549P"/>
    <property type="match status" value="1"/>
</dbReference>
<dbReference type="GO" id="GO:0005743">
    <property type="term" value="C:mitochondrial inner membrane"/>
    <property type="evidence" value="ECO:0007669"/>
    <property type="project" value="UniProtKB-SubCell"/>
</dbReference>
<keyword evidence="6" id="KW-0999">Mitochondrion inner membrane</keyword>
<evidence type="ECO:0000256" key="5">
    <source>
        <dbReference type="ARBA" id="ARBA00022737"/>
    </source>
</evidence>
<feature type="repeat" description="Solcar" evidence="10">
    <location>
        <begin position="109"/>
        <end position="194"/>
    </location>
</feature>
<dbReference type="Pfam" id="PF00153">
    <property type="entry name" value="Mito_carr"/>
    <property type="match status" value="3"/>
</dbReference>
<dbReference type="PANTHER" id="PTHR46131">
    <property type="entry name" value="SD08549P"/>
    <property type="match status" value="1"/>
</dbReference>
<accession>A0A1I8GJ35</accession>
<evidence type="ECO:0000256" key="10">
    <source>
        <dbReference type="PROSITE-ProRule" id="PRU00282"/>
    </source>
</evidence>
<evidence type="ECO:0000256" key="1">
    <source>
        <dbReference type="ARBA" id="ARBA00004448"/>
    </source>
</evidence>
<evidence type="ECO:0000256" key="4">
    <source>
        <dbReference type="ARBA" id="ARBA00022692"/>
    </source>
</evidence>
<dbReference type="Gene3D" id="1.50.40.10">
    <property type="entry name" value="Mitochondrial carrier domain"/>
    <property type="match status" value="1"/>
</dbReference>
<evidence type="ECO:0000313" key="12">
    <source>
        <dbReference type="Proteomes" id="UP000095280"/>
    </source>
</evidence>
<keyword evidence="4 10" id="KW-0812">Transmembrane</keyword>
<evidence type="ECO:0000256" key="2">
    <source>
        <dbReference type="ARBA" id="ARBA00006375"/>
    </source>
</evidence>
<evidence type="ECO:0000256" key="9">
    <source>
        <dbReference type="ARBA" id="ARBA00023136"/>
    </source>
</evidence>
<dbReference type="SUPFAM" id="SSF103506">
    <property type="entry name" value="Mitochondrial carrier"/>
    <property type="match status" value="1"/>
</dbReference>
<keyword evidence="8" id="KW-0496">Mitochondrion</keyword>
<evidence type="ECO:0000256" key="11">
    <source>
        <dbReference type="RuleBase" id="RU000488"/>
    </source>
</evidence>
<evidence type="ECO:0000313" key="14">
    <source>
        <dbReference type="WBParaSite" id="maker-uti_cns_0002034-snap-gene-0.6-mRNA-1"/>
    </source>
</evidence>